<proteinExistence type="predicted"/>
<reference evidence="2 3" key="1">
    <citation type="submission" date="2018-10" db="EMBL/GenBank/DDBJ databases">
        <title>Rhodobacter sp . BO-81.</title>
        <authorList>
            <person name="Im W.T."/>
        </authorList>
    </citation>
    <scope>NUCLEOTIDE SEQUENCE [LARGE SCALE GENOMIC DNA]</scope>
    <source>
        <strain evidence="2 3">BO-81</strain>
    </source>
</reference>
<dbReference type="Proteomes" id="UP000279673">
    <property type="component" value="Unassembled WGS sequence"/>
</dbReference>
<evidence type="ECO:0000313" key="2">
    <source>
        <dbReference type="EMBL" id="RLL71276.1"/>
    </source>
</evidence>
<sequence length="573" mass="62365">MSLPPFRLLPLARAPLLALRLQRLCGILPEAAQRGAHWLETARFWGDEPAELKSWAALCPDPQSLRRLLCLFDPAGPAAPAPLRAHLQDGWRRGERPAPWFDPAGYDALSARRIAPQEAPILHYAREGWARGLDPDPRRLGLGPVPPGRTLVLTAQSAADLPAVRARLHAPLAGSDWLVLDTSPDHVIARTLAREQTDALRQGRLRLAPASEDSSADTLAALVAENAQGSERTGPDPLLVPLPEPLPQMAPAVAARPLHIVLLCPAPDQARAYRWGDFHFAESLAAALTAQGARAEICLTDAWGALADRPAALAPDATLLLRGVRAAPRFGPALRLMWMISHPGRIAPEELAGYDHVFVASDSYTRKLRPILGPRVSALLQCSDPTRFAAEAAAPPSAPVPAHPLLFVGNSRRAERWIVTETVAQGHAPALYGAEWESTPFAGLVRGETIPNRDLGAWYRRAGIVLNDHWPDMAQHGFLSNRLFDVAMAGGFVISDRIEGAEIFGDPLVQVDSGPALDAAIRHFLAHPEDRHRRAAALHETVRDRHDFARRAAEILTQVRRLRRRPAPGLSPD</sequence>
<gene>
    <name evidence="2" type="ORF">DYS74_05195</name>
</gene>
<dbReference type="EMBL" id="RCHI01000004">
    <property type="protein sequence ID" value="RLL71276.1"/>
    <property type="molecule type" value="Genomic_DNA"/>
</dbReference>
<dbReference type="GO" id="GO:0016740">
    <property type="term" value="F:transferase activity"/>
    <property type="evidence" value="ECO:0007669"/>
    <property type="project" value="UniProtKB-KW"/>
</dbReference>
<keyword evidence="2" id="KW-0808">Transferase</keyword>
<dbReference type="RefSeq" id="WP_121531618.1">
    <property type="nucleotide sequence ID" value="NZ_RCHI01000004.1"/>
</dbReference>
<feature type="domain" description="Spore protein YkvP/CgeB glycosyl transferase-like" evidence="1">
    <location>
        <begin position="426"/>
        <end position="556"/>
    </location>
</feature>
<organism evidence="2 3">
    <name type="scientific">Paenirhodobacter hankyongi</name>
    <dbReference type="NCBI Taxonomy" id="2294033"/>
    <lineage>
        <taxon>Bacteria</taxon>
        <taxon>Pseudomonadati</taxon>
        <taxon>Pseudomonadota</taxon>
        <taxon>Alphaproteobacteria</taxon>
        <taxon>Rhodobacterales</taxon>
        <taxon>Rhodobacter group</taxon>
        <taxon>Paenirhodobacter</taxon>
    </lineage>
</organism>
<accession>A0A421BSJ8</accession>
<protein>
    <submittedName>
        <fullName evidence="2">Glycosyltransferase family 1 protein</fullName>
    </submittedName>
</protein>
<comment type="caution">
    <text evidence="2">The sequence shown here is derived from an EMBL/GenBank/DDBJ whole genome shotgun (WGS) entry which is preliminary data.</text>
</comment>
<dbReference type="Pfam" id="PF13524">
    <property type="entry name" value="Glyco_trans_1_2"/>
    <property type="match status" value="1"/>
</dbReference>
<keyword evidence="3" id="KW-1185">Reference proteome</keyword>
<dbReference type="InterPro" id="IPR055259">
    <property type="entry name" value="YkvP/CgeB_Glyco_trans-like"/>
</dbReference>
<dbReference type="AlphaFoldDB" id="A0A421BSJ8"/>
<evidence type="ECO:0000259" key="1">
    <source>
        <dbReference type="Pfam" id="PF13524"/>
    </source>
</evidence>
<evidence type="ECO:0000313" key="3">
    <source>
        <dbReference type="Proteomes" id="UP000279673"/>
    </source>
</evidence>
<name>A0A421BSJ8_9RHOB</name>